<comment type="caution">
    <text evidence="1">The sequence shown here is derived from an EMBL/GenBank/DDBJ whole genome shotgun (WGS) entry which is preliminary data.</text>
</comment>
<keyword evidence="2" id="KW-1185">Reference proteome</keyword>
<accession>A0ACB8ZAN2</accession>
<protein>
    <submittedName>
        <fullName evidence="1">Uncharacterized protein</fullName>
    </submittedName>
</protein>
<evidence type="ECO:0000313" key="2">
    <source>
        <dbReference type="Proteomes" id="UP001056120"/>
    </source>
</evidence>
<reference evidence="1 2" key="2">
    <citation type="journal article" date="2022" name="Mol. Ecol. Resour.">
        <title>The genomes of chicory, endive, great burdock and yacon provide insights into Asteraceae paleo-polyploidization history and plant inulin production.</title>
        <authorList>
            <person name="Fan W."/>
            <person name="Wang S."/>
            <person name="Wang H."/>
            <person name="Wang A."/>
            <person name="Jiang F."/>
            <person name="Liu H."/>
            <person name="Zhao H."/>
            <person name="Xu D."/>
            <person name="Zhang Y."/>
        </authorList>
    </citation>
    <scope>NUCLEOTIDE SEQUENCE [LARGE SCALE GENOMIC DNA]</scope>
    <source>
        <strain evidence="2">cv. Yunnan</strain>
        <tissue evidence="1">Leaves</tissue>
    </source>
</reference>
<evidence type="ECO:0000313" key="1">
    <source>
        <dbReference type="EMBL" id="KAI3694398.1"/>
    </source>
</evidence>
<organism evidence="1 2">
    <name type="scientific">Smallanthus sonchifolius</name>
    <dbReference type="NCBI Taxonomy" id="185202"/>
    <lineage>
        <taxon>Eukaryota</taxon>
        <taxon>Viridiplantae</taxon>
        <taxon>Streptophyta</taxon>
        <taxon>Embryophyta</taxon>
        <taxon>Tracheophyta</taxon>
        <taxon>Spermatophyta</taxon>
        <taxon>Magnoliopsida</taxon>
        <taxon>eudicotyledons</taxon>
        <taxon>Gunneridae</taxon>
        <taxon>Pentapetalae</taxon>
        <taxon>asterids</taxon>
        <taxon>campanulids</taxon>
        <taxon>Asterales</taxon>
        <taxon>Asteraceae</taxon>
        <taxon>Asteroideae</taxon>
        <taxon>Heliantheae alliance</taxon>
        <taxon>Millerieae</taxon>
        <taxon>Smallanthus</taxon>
    </lineage>
</organism>
<sequence length="158" mass="17558">MLHRRQQPPPFVKGILDGLSRTQNHVGSFNSPSISTASATIDLTRSSLTFVLSNPYSKQAKSQCNPSEKNIPSTHANAIIRSANDSEPSIHRVAQFAFFCTQGIVLIARNKRRIIQINMDRPEANNALGKDMLRGLMSSFEAISTDPVMVHVWWPVMV</sequence>
<dbReference type="Proteomes" id="UP001056120">
    <property type="component" value="Linkage Group LG26"/>
</dbReference>
<reference evidence="2" key="1">
    <citation type="journal article" date="2022" name="Mol. Ecol. Resour.">
        <title>The genomes of chicory, endive, great burdock and yacon provide insights into Asteraceae palaeo-polyploidization history and plant inulin production.</title>
        <authorList>
            <person name="Fan W."/>
            <person name="Wang S."/>
            <person name="Wang H."/>
            <person name="Wang A."/>
            <person name="Jiang F."/>
            <person name="Liu H."/>
            <person name="Zhao H."/>
            <person name="Xu D."/>
            <person name="Zhang Y."/>
        </authorList>
    </citation>
    <scope>NUCLEOTIDE SEQUENCE [LARGE SCALE GENOMIC DNA]</scope>
    <source>
        <strain evidence="2">cv. Yunnan</strain>
    </source>
</reference>
<name>A0ACB8ZAN2_9ASTR</name>
<dbReference type="EMBL" id="CM042043">
    <property type="protein sequence ID" value="KAI3694398.1"/>
    <property type="molecule type" value="Genomic_DNA"/>
</dbReference>
<gene>
    <name evidence="1" type="ORF">L1987_77363</name>
</gene>
<proteinExistence type="predicted"/>